<keyword evidence="2" id="KW-1185">Reference proteome</keyword>
<evidence type="ECO:0000313" key="1">
    <source>
        <dbReference type="EMBL" id="KAK7312741.1"/>
    </source>
</evidence>
<evidence type="ECO:0000313" key="2">
    <source>
        <dbReference type="Proteomes" id="UP001367508"/>
    </source>
</evidence>
<reference evidence="1 2" key="1">
    <citation type="submission" date="2024-01" db="EMBL/GenBank/DDBJ databases">
        <title>The genomes of 5 underutilized Papilionoideae crops provide insights into root nodulation and disease resistanc.</title>
        <authorList>
            <person name="Jiang F."/>
        </authorList>
    </citation>
    <scope>NUCLEOTIDE SEQUENCE [LARGE SCALE GENOMIC DNA]</scope>
    <source>
        <strain evidence="1">LVBAO_FW01</strain>
        <tissue evidence="1">Leaves</tissue>
    </source>
</reference>
<dbReference type="AlphaFoldDB" id="A0AAN9PVU7"/>
<proteinExistence type="predicted"/>
<dbReference type="Proteomes" id="UP001367508">
    <property type="component" value="Unassembled WGS sequence"/>
</dbReference>
<protein>
    <submittedName>
        <fullName evidence="1">Uncharacterized protein</fullName>
    </submittedName>
</protein>
<accession>A0AAN9PVU7</accession>
<dbReference type="EMBL" id="JAYMYQ010000009">
    <property type="protein sequence ID" value="KAK7312741.1"/>
    <property type="molecule type" value="Genomic_DNA"/>
</dbReference>
<name>A0AAN9PVU7_CANGL</name>
<comment type="caution">
    <text evidence="1">The sequence shown here is derived from an EMBL/GenBank/DDBJ whole genome shotgun (WGS) entry which is preliminary data.</text>
</comment>
<organism evidence="1 2">
    <name type="scientific">Canavalia gladiata</name>
    <name type="common">Sword bean</name>
    <name type="synonym">Dolichos gladiatus</name>
    <dbReference type="NCBI Taxonomy" id="3824"/>
    <lineage>
        <taxon>Eukaryota</taxon>
        <taxon>Viridiplantae</taxon>
        <taxon>Streptophyta</taxon>
        <taxon>Embryophyta</taxon>
        <taxon>Tracheophyta</taxon>
        <taxon>Spermatophyta</taxon>
        <taxon>Magnoliopsida</taxon>
        <taxon>eudicotyledons</taxon>
        <taxon>Gunneridae</taxon>
        <taxon>Pentapetalae</taxon>
        <taxon>rosids</taxon>
        <taxon>fabids</taxon>
        <taxon>Fabales</taxon>
        <taxon>Fabaceae</taxon>
        <taxon>Papilionoideae</taxon>
        <taxon>50 kb inversion clade</taxon>
        <taxon>NPAAA clade</taxon>
        <taxon>indigoferoid/millettioid clade</taxon>
        <taxon>Phaseoleae</taxon>
        <taxon>Canavalia</taxon>
    </lineage>
</organism>
<gene>
    <name evidence="1" type="ORF">VNO77_36832</name>
</gene>
<sequence length="80" mass="9203">MVAKYGHYPTTQILRIQSYLHSLLPPQETLCFSLGPLKPFSLYPTRELVVPLPSRCQCELIQRISDFKNKINSIVQEQKG</sequence>